<dbReference type="EMBL" id="QGDO01000001">
    <property type="protein sequence ID" value="PWJ44069.1"/>
    <property type="molecule type" value="Genomic_DNA"/>
</dbReference>
<organism evidence="2 3">
    <name type="scientific">Sediminitomix flava</name>
    <dbReference type="NCBI Taxonomy" id="379075"/>
    <lineage>
        <taxon>Bacteria</taxon>
        <taxon>Pseudomonadati</taxon>
        <taxon>Bacteroidota</taxon>
        <taxon>Cytophagia</taxon>
        <taxon>Cytophagales</taxon>
        <taxon>Flammeovirgaceae</taxon>
        <taxon>Sediminitomix</taxon>
    </lineage>
</organism>
<feature type="region of interest" description="Disordered" evidence="1">
    <location>
        <begin position="187"/>
        <end position="335"/>
    </location>
</feature>
<feature type="compositionally biased region" description="Polar residues" evidence="1">
    <location>
        <begin position="260"/>
        <end position="272"/>
    </location>
</feature>
<comment type="caution">
    <text evidence="2">The sequence shown here is derived from an EMBL/GenBank/DDBJ whole genome shotgun (WGS) entry which is preliminary data.</text>
</comment>
<evidence type="ECO:0000313" key="3">
    <source>
        <dbReference type="Proteomes" id="UP000245535"/>
    </source>
</evidence>
<dbReference type="RefSeq" id="WP_109615590.1">
    <property type="nucleotide sequence ID" value="NZ_QGDO01000001.1"/>
</dbReference>
<reference evidence="2 3" key="1">
    <citation type="submission" date="2018-03" db="EMBL/GenBank/DDBJ databases">
        <title>Genomic Encyclopedia of Archaeal and Bacterial Type Strains, Phase II (KMG-II): from individual species to whole genera.</title>
        <authorList>
            <person name="Goeker M."/>
        </authorList>
    </citation>
    <scope>NUCLEOTIDE SEQUENCE [LARGE SCALE GENOMIC DNA]</scope>
    <source>
        <strain evidence="2 3">DSM 28229</strain>
    </source>
</reference>
<accession>A0A315ZFZ3</accession>
<evidence type="ECO:0000256" key="1">
    <source>
        <dbReference type="SAM" id="MobiDB-lite"/>
    </source>
</evidence>
<name>A0A315ZFZ3_SEDFL</name>
<dbReference type="AlphaFoldDB" id="A0A315ZFZ3"/>
<keyword evidence="3" id="KW-1185">Reference proteome</keyword>
<feature type="compositionally biased region" description="Low complexity" evidence="1">
    <location>
        <begin position="242"/>
        <end position="259"/>
    </location>
</feature>
<dbReference type="InterPro" id="IPR025632">
    <property type="entry name" value="DUF4290"/>
</dbReference>
<dbReference type="Pfam" id="PF14123">
    <property type="entry name" value="DUF4290"/>
    <property type="match status" value="1"/>
</dbReference>
<dbReference type="Proteomes" id="UP000245535">
    <property type="component" value="Unassembled WGS sequence"/>
</dbReference>
<sequence length="335" mass="39171">MEREEDKTYNYNTSRPHLILKEYGRNVQMLAEYISNLETTEERTKYAYTLIELMKQLNPSVKDNQDNQQRIWDHLHVMSDFDLEIEGPFPKPSPEIIHKKPEKMVYNQNRLKFRHYGRNIEIMIDSVVEEEDLENQKEGLYQIYSLMRSFYSSFHKENMEAETIIKNIEVLANGRLNVREIIEEDPDYFNQKRPNTKSNSDNKSSSRQSSRQGNNNSRRAQLQPRHTQRKGSNPRNKDNRKQQSGQSSQQRQSPSSSVQKNPRSRSNTNMRPSTAPKPIPQKAATPPAPKVVTPSPQPTPQPSSGSGKVEDKELMRLKQEILERRKREAENPDEY</sequence>
<evidence type="ECO:0000313" key="2">
    <source>
        <dbReference type="EMBL" id="PWJ44069.1"/>
    </source>
</evidence>
<dbReference type="OrthoDB" id="1466969at2"/>
<feature type="compositionally biased region" description="Basic and acidic residues" evidence="1">
    <location>
        <begin position="308"/>
        <end position="335"/>
    </location>
</feature>
<feature type="compositionally biased region" description="Low complexity" evidence="1">
    <location>
        <begin position="197"/>
        <end position="219"/>
    </location>
</feature>
<feature type="compositionally biased region" description="Low complexity" evidence="1">
    <location>
        <begin position="274"/>
        <end position="294"/>
    </location>
</feature>
<protein>
    <submittedName>
        <fullName evidence="2">Uncharacterized protein DUF4290</fullName>
    </submittedName>
</protein>
<gene>
    <name evidence="2" type="ORF">BC781_101419</name>
</gene>
<proteinExistence type="predicted"/>